<keyword evidence="11" id="KW-0961">Cell wall biogenesis/degradation</keyword>
<comment type="caution">
    <text evidence="18">The sequence shown here is derived from an EMBL/GenBank/DDBJ whole genome shotgun (WGS) entry which is preliminary data.</text>
</comment>
<comment type="similarity">
    <text evidence="2 16">Belongs to the glycosyl hydrolase 5 (cellulase A) family.</text>
</comment>
<keyword evidence="3" id="KW-1003">Cell membrane</keyword>
<comment type="function">
    <text evidence="13">Glucosidase involved in the degradation of cellulosic biomass. Active on lichenan.</text>
</comment>
<keyword evidence="6" id="KW-0735">Signal-anchor</keyword>
<evidence type="ECO:0000313" key="19">
    <source>
        <dbReference type="Proteomes" id="UP000789508"/>
    </source>
</evidence>
<dbReference type="SUPFAM" id="SSF51445">
    <property type="entry name" value="(Trans)glycosidases"/>
    <property type="match status" value="1"/>
</dbReference>
<keyword evidence="10 16" id="KW-0326">Glycosidase</keyword>
<evidence type="ECO:0000256" key="5">
    <source>
        <dbReference type="ARBA" id="ARBA00022801"/>
    </source>
</evidence>
<dbReference type="InterPro" id="IPR017853">
    <property type="entry name" value="GH"/>
</dbReference>
<sequence>YDRGSVTESSSMTTDQWLKQMVLMGIGICMALRLHRSARIHDIEFLSSVLSTIVVQWLKAAAQWSSNQWLKHMMQIYVRLYGIKPSLFEQFKPQDQVVDEYTFTKFLGRDEAKRQLHDHWSSWVTEQDIKKLASFGLNHLRIPVGYWAFEKKSTEPFIMDSFNYLLKAVRWAKKYGMRVIVDLHGAPGSQNGYHHSGKHGPIEWQTGDNIHRTLNVIKNMTETFSRPEFRNTVTIIGVLNEPKPLVKNQFNEYFKDAYKIIREKNSDILILYDATFLQVDDSIKFLKLSEFKKVALDINNYYAFTCNFVTMSINEQLVNVCSNYYNISSTSQDVLRFVGEWSLSTTHGSSCKYSSNTCQFKDDYRNWTSEHKIFLKQYASAQMDAYEAGIGWTFWNFKTECSTLWNFMLGVEQGWMPLTYKQRTYDCS</sequence>
<evidence type="ECO:0000256" key="15">
    <source>
        <dbReference type="ARBA" id="ARBA00041260"/>
    </source>
</evidence>
<dbReference type="GO" id="GO:0004338">
    <property type="term" value="F:glucan exo-1,3-beta-glucosidase activity"/>
    <property type="evidence" value="ECO:0007669"/>
    <property type="project" value="UniProtKB-EC"/>
</dbReference>
<evidence type="ECO:0000256" key="12">
    <source>
        <dbReference type="ARBA" id="ARBA00036824"/>
    </source>
</evidence>
<dbReference type="EC" id="3.2.1.58" evidence="14"/>
<dbReference type="Gene3D" id="3.20.20.80">
    <property type="entry name" value="Glycosidases"/>
    <property type="match status" value="1"/>
</dbReference>
<reference evidence="18" key="1">
    <citation type="submission" date="2021-06" db="EMBL/GenBank/DDBJ databases">
        <authorList>
            <person name="Kallberg Y."/>
            <person name="Tangrot J."/>
            <person name="Rosling A."/>
        </authorList>
    </citation>
    <scope>NUCLEOTIDE SEQUENCE</scope>
    <source>
        <strain evidence="18">FL130A</strain>
    </source>
</reference>
<dbReference type="InterPro" id="IPR050386">
    <property type="entry name" value="Glycosyl_hydrolase_5"/>
</dbReference>
<keyword evidence="4" id="KW-0812">Transmembrane</keyword>
<evidence type="ECO:0000256" key="8">
    <source>
        <dbReference type="ARBA" id="ARBA00023136"/>
    </source>
</evidence>
<evidence type="ECO:0000256" key="14">
    <source>
        <dbReference type="ARBA" id="ARBA00038929"/>
    </source>
</evidence>
<dbReference type="GO" id="GO:0009986">
    <property type="term" value="C:cell surface"/>
    <property type="evidence" value="ECO:0007669"/>
    <property type="project" value="TreeGrafter"/>
</dbReference>
<dbReference type="Proteomes" id="UP000789508">
    <property type="component" value="Unassembled WGS sequence"/>
</dbReference>
<comment type="catalytic activity">
    <reaction evidence="12">
        <text>Successive hydrolysis of beta-D-glucose units from the non-reducing ends of (1-&gt;3)-beta-D-glucans, releasing alpha-glucose.</text>
        <dbReference type="EC" id="3.2.1.58"/>
    </reaction>
</comment>
<evidence type="ECO:0000256" key="7">
    <source>
        <dbReference type="ARBA" id="ARBA00022989"/>
    </source>
</evidence>
<evidence type="ECO:0000259" key="17">
    <source>
        <dbReference type="Pfam" id="PF00150"/>
    </source>
</evidence>
<keyword evidence="7" id="KW-1133">Transmembrane helix</keyword>
<organism evidence="18 19">
    <name type="scientific">Ambispora leptoticha</name>
    <dbReference type="NCBI Taxonomy" id="144679"/>
    <lineage>
        <taxon>Eukaryota</taxon>
        <taxon>Fungi</taxon>
        <taxon>Fungi incertae sedis</taxon>
        <taxon>Mucoromycota</taxon>
        <taxon>Glomeromycotina</taxon>
        <taxon>Glomeromycetes</taxon>
        <taxon>Archaeosporales</taxon>
        <taxon>Ambisporaceae</taxon>
        <taxon>Ambispora</taxon>
    </lineage>
</organism>
<keyword evidence="19" id="KW-1185">Reference proteome</keyword>
<dbReference type="OrthoDB" id="62120at2759"/>
<evidence type="ECO:0000256" key="11">
    <source>
        <dbReference type="ARBA" id="ARBA00023316"/>
    </source>
</evidence>
<evidence type="ECO:0000256" key="10">
    <source>
        <dbReference type="ARBA" id="ARBA00023295"/>
    </source>
</evidence>
<evidence type="ECO:0000256" key="2">
    <source>
        <dbReference type="ARBA" id="ARBA00005641"/>
    </source>
</evidence>
<dbReference type="Pfam" id="PF00150">
    <property type="entry name" value="Cellulase"/>
    <property type="match status" value="1"/>
</dbReference>
<dbReference type="GO" id="GO:0071555">
    <property type="term" value="P:cell wall organization"/>
    <property type="evidence" value="ECO:0007669"/>
    <property type="project" value="UniProtKB-KW"/>
</dbReference>
<accession>A0A9N9E3R1</accession>
<comment type="subcellular location">
    <subcellularLocation>
        <location evidence="1">Cell membrane</location>
        <topology evidence="1">Single-pass type II membrane protein</topology>
    </subcellularLocation>
</comment>
<dbReference type="AlphaFoldDB" id="A0A9N9E3R1"/>
<keyword evidence="9" id="KW-0325">Glycoprotein</keyword>
<evidence type="ECO:0000256" key="16">
    <source>
        <dbReference type="RuleBase" id="RU361153"/>
    </source>
</evidence>
<evidence type="ECO:0000256" key="1">
    <source>
        <dbReference type="ARBA" id="ARBA00004401"/>
    </source>
</evidence>
<name>A0A9N9E3R1_9GLOM</name>
<dbReference type="GO" id="GO:0005576">
    <property type="term" value="C:extracellular region"/>
    <property type="evidence" value="ECO:0007669"/>
    <property type="project" value="TreeGrafter"/>
</dbReference>
<evidence type="ECO:0000256" key="6">
    <source>
        <dbReference type="ARBA" id="ARBA00022968"/>
    </source>
</evidence>
<protein>
    <recommendedName>
        <fullName evidence="14">glucan 1,3-beta-glucosidase</fullName>
        <ecNumber evidence="14">3.2.1.58</ecNumber>
    </recommendedName>
    <alternativeName>
        <fullName evidence="15">Exo-1,3-beta-glucanase D</fullName>
    </alternativeName>
</protein>
<dbReference type="PANTHER" id="PTHR31297">
    <property type="entry name" value="GLUCAN ENDO-1,6-BETA-GLUCOSIDASE B"/>
    <property type="match status" value="1"/>
</dbReference>
<keyword evidence="5 16" id="KW-0378">Hydrolase</keyword>
<feature type="non-terminal residue" evidence="18">
    <location>
        <position position="428"/>
    </location>
</feature>
<evidence type="ECO:0000256" key="13">
    <source>
        <dbReference type="ARBA" id="ARBA00037126"/>
    </source>
</evidence>
<dbReference type="GO" id="GO:0009251">
    <property type="term" value="P:glucan catabolic process"/>
    <property type="evidence" value="ECO:0007669"/>
    <property type="project" value="TreeGrafter"/>
</dbReference>
<evidence type="ECO:0000256" key="4">
    <source>
        <dbReference type="ARBA" id="ARBA00022692"/>
    </source>
</evidence>
<dbReference type="EMBL" id="CAJVPS010010557">
    <property type="protein sequence ID" value="CAG8658820.1"/>
    <property type="molecule type" value="Genomic_DNA"/>
</dbReference>
<dbReference type="PANTHER" id="PTHR31297:SF34">
    <property type="entry name" value="GLUCAN 1,3-BETA-GLUCOSIDASE 2"/>
    <property type="match status" value="1"/>
</dbReference>
<evidence type="ECO:0000313" key="18">
    <source>
        <dbReference type="EMBL" id="CAG8658820.1"/>
    </source>
</evidence>
<evidence type="ECO:0000256" key="9">
    <source>
        <dbReference type="ARBA" id="ARBA00023180"/>
    </source>
</evidence>
<proteinExistence type="inferred from homology"/>
<dbReference type="GO" id="GO:0005886">
    <property type="term" value="C:plasma membrane"/>
    <property type="evidence" value="ECO:0007669"/>
    <property type="project" value="UniProtKB-SubCell"/>
</dbReference>
<keyword evidence="8" id="KW-0472">Membrane</keyword>
<evidence type="ECO:0000256" key="3">
    <source>
        <dbReference type="ARBA" id="ARBA00022475"/>
    </source>
</evidence>
<gene>
    <name evidence="18" type="ORF">ALEPTO_LOCUS10265</name>
</gene>
<dbReference type="InterPro" id="IPR001547">
    <property type="entry name" value="Glyco_hydro_5"/>
</dbReference>
<feature type="domain" description="Glycoside hydrolase family 5" evidence="17">
    <location>
        <begin position="118"/>
        <end position="397"/>
    </location>
</feature>